<gene>
    <name evidence="20" type="ORF">L249_7663</name>
</gene>
<comment type="pathway">
    <text evidence="16">Isoprenoid biosynthesis; isopentenyl diphosphate biosynthesis via mevalonate pathway; isopentenyl diphosphate from (R)-mevalonate: step 1/3.</text>
</comment>
<dbReference type="NCBIfam" id="TIGR00549">
    <property type="entry name" value="mevalon_kin"/>
    <property type="match status" value="1"/>
</dbReference>
<keyword evidence="11" id="KW-0752">Steroid biosynthesis</keyword>
<feature type="region of interest" description="Disordered" evidence="17">
    <location>
        <begin position="127"/>
        <end position="153"/>
    </location>
</feature>
<evidence type="ECO:0000259" key="19">
    <source>
        <dbReference type="Pfam" id="PF08544"/>
    </source>
</evidence>
<dbReference type="InterPro" id="IPR006203">
    <property type="entry name" value="GHMP_knse_ATP-bd_CS"/>
</dbReference>
<comment type="subcellular location">
    <subcellularLocation>
        <location evidence="1">Cytoplasm</location>
    </subcellularLocation>
</comment>
<dbReference type="PRINTS" id="PR00959">
    <property type="entry name" value="MEVGALKINASE"/>
</dbReference>
<dbReference type="OrthoDB" id="1652964at2759"/>
<dbReference type="AlphaFoldDB" id="A0A367LAB2"/>
<dbReference type="Pfam" id="PF08544">
    <property type="entry name" value="GHMP_kinases_C"/>
    <property type="match status" value="1"/>
</dbReference>
<evidence type="ECO:0000256" key="7">
    <source>
        <dbReference type="ARBA" id="ARBA00022741"/>
    </source>
</evidence>
<keyword evidence="4" id="KW-0963">Cytoplasm</keyword>
<feature type="domain" description="GHMP kinase C-terminal" evidence="19">
    <location>
        <begin position="888"/>
        <end position="954"/>
    </location>
</feature>
<name>A0A367LAB2_9HYPO</name>
<feature type="region of interest" description="Disordered" evidence="17">
    <location>
        <begin position="424"/>
        <end position="455"/>
    </location>
</feature>
<evidence type="ECO:0000256" key="6">
    <source>
        <dbReference type="ARBA" id="ARBA00022679"/>
    </source>
</evidence>
<comment type="catalytic activity">
    <reaction evidence="15">
        <text>(R)-mevalonate + ATP = (R)-5-phosphomevalonate + ADP + H(+)</text>
        <dbReference type="Rhea" id="RHEA:17065"/>
        <dbReference type="ChEBI" id="CHEBI:15378"/>
        <dbReference type="ChEBI" id="CHEBI:30616"/>
        <dbReference type="ChEBI" id="CHEBI:36464"/>
        <dbReference type="ChEBI" id="CHEBI:58146"/>
        <dbReference type="ChEBI" id="CHEBI:456216"/>
        <dbReference type="EC" id="2.7.1.36"/>
    </reaction>
    <physiologicalReaction direction="left-to-right" evidence="15">
        <dbReference type="Rhea" id="RHEA:17066"/>
    </physiologicalReaction>
</comment>
<keyword evidence="13" id="KW-1207">Sterol metabolism</keyword>
<evidence type="ECO:0000313" key="21">
    <source>
        <dbReference type="Proteomes" id="UP000253664"/>
    </source>
</evidence>
<dbReference type="GO" id="GO:0005829">
    <property type="term" value="C:cytosol"/>
    <property type="evidence" value="ECO:0007669"/>
    <property type="project" value="TreeGrafter"/>
</dbReference>
<keyword evidence="7" id="KW-0547">Nucleotide-binding</keyword>
<feature type="domain" description="GHMP kinase N-terminal" evidence="18">
    <location>
        <begin position="704"/>
        <end position="788"/>
    </location>
</feature>
<evidence type="ECO:0000256" key="3">
    <source>
        <dbReference type="ARBA" id="ARBA00012103"/>
    </source>
</evidence>
<dbReference type="Pfam" id="PF00288">
    <property type="entry name" value="GHMP_kinases_N"/>
    <property type="match status" value="1"/>
</dbReference>
<dbReference type="UniPathway" id="UPA00057">
    <property type="reaction ID" value="UER00098"/>
</dbReference>
<evidence type="ECO:0000256" key="8">
    <source>
        <dbReference type="ARBA" id="ARBA00022777"/>
    </source>
</evidence>
<keyword evidence="8" id="KW-0418">Kinase</keyword>
<protein>
    <recommendedName>
        <fullName evidence="3">mevalonate kinase</fullName>
        <ecNumber evidence="3">2.7.1.36</ecNumber>
    </recommendedName>
</protein>
<dbReference type="SUPFAM" id="SSF55060">
    <property type="entry name" value="GHMP Kinase, C-terminal domain"/>
    <property type="match status" value="1"/>
</dbReference>
<dbReference type="GO" id="GO:0005524">
    <property type="term" value="F:ATP binding"/>
    <property type="evidence" value="ECO:0007669"/>
    <property type="project" value="UniProtKB-KW"/>
</dbReference>
<feature type="compositionally biased region" description="Low complexity" evidence="17">
    <location>
        <begin position="429"/>
        <end position="447"/>
    </location>
</feature>
<keyword evidence="9" id="KW-0067">ATP-binding</keyword>
<organism evidence="20 21">
    <name type="scientific">Ophiocordyceps polyrhachis-furcata BCC 54312</name>
    <dbReference type="NCBI Taxonomy" id="1330021"/>
    <lineage>
        <taxon>Eukaryota</taxon>
        <taxon>Fungi</taxon>
        <taxon>Dikarya</taxon>
        <taxon>Ascomycota</taxon>
        <taxon>Pezizomycotina</taxon>
        <taxon>Sordariomycetes</taxon>
        <taxon>Hypocreomycetidae</taxon>
        <taxon>Hypocreales</taxon>
        <taxon>Ophiocordycipitaceae</taxon>
        <taxon>Ophiocordyceps</taxon>
    </lineage>
</organism>
<keyword evidence="14" id="KW-0753">Steroid metabolism</keyword>
<evidence type="ECO:0000256" key="5">
    <source>
        <dbReference type="ARBA" id="ARBA00022516"/>
    </source>
</evidence>
<keyword evidence="11" id="KW-0756">Sterol biosynthesis</keyword>
<dbReference type="SUPFAM" id="SSF54211">
    <property type="entry name" value="Ribosomal protein S5 domain 2-like"/>
    <property type="match status" value="1"/>
</dbReference>
<keyword evidence="5" id="KW-0444">Lipid biosynthesis</keyword>
<evidence type="ECO:0000259" key="18">
    <source>
        <dbReference type="Pfam" id="PF00288"/>
    </source>
</evidence>
<dbReference type="Proteomes" id="UP000253664">
    <property type="component" value="Unassembled WGS sequence"/>
</dbReference>
<dbReference type="EC" id="2.7.1.36" evidence="3"/>
<evidence type="ECO:0000256" key="2">
    <source>
        <dbReference type="ARBA" id="ARBA00006495"/>
    </source>
</evidence>
<dbReference type="InterPro" id="IPR013750">
    <property type="entry name" value="GHMP_kinase_C_dom"/>
</dbReference>
<accession>A0A367LAB2</accession>
<evidence type="ECO:0000256" key="11">
    <source>
        <dbReference type="ARBA" id="ARBA00023011"/>
    </source>
</evidence>
<evidence type="ECO:0000256" key="1">
    <source>
        <dbReference type="ARBA" id="ARBA00004496"/>
    </source>
</evidence>
<proteinExistence type="inferred from homology"/>
<dbReference type="STRING" id="1330021.A0A367LAB2"/>
<dbReference type="Gene3D" id="3.30.230.10">
    <property type="match status" value="1"/>
</dbReference>
<keyword evidence="12" id="KW-0443">Lipid metabolism</keyword>
<dbReference type="GO" id="GO:0019287">
    <property type="term" value="P:isopentenyl diphosphate biosynthetic process, mevalonate pathway"/>
    <property type="evidence" value="ECO:0007669"/>
    <property type="project" value="UniProtKB-UniPathway"/>
</dbReference>
<evidence type="ECO:0000256" key="15">
    <source>
        <dbReference type="ARBA" id="ARBA00029310"/>
    </source>
</evidence>
<dbReference type="InterPro" id="IPR006205">
    <property type="entry name" value="Mev_gal_kin"/>
</dbReference>
<comment type="similarity">
    <text evidence="2">Belongs to the GHMP kinase family. Mevalonate kinase subfamily.</text>
</comment>
<dbReference type="InterPro" id="IPR006204">
    <property type="entry name" value="GHMP_kinase_N_dom"/>
</dbReference>
<dbReference type="EMBL" id="LKCN02000010">
    <property type="protein sequence ID" value="RCI11367.1"/>
    <property type="molecule type" value="Genomic_DNA"/>
</dbReference>
<sequence length="1015" mass="110647">MTLTSVNNLVIRIVQRCFYQEALSTRDRGYRFPSAEETKADPSTAKPSRLATKKILGKSFQATSYEQRIFESTNDQPTAECFFRSCSPATSRRIRRFASHGGPDLCDLRGYRSSGPEYNMSAGALSLGRRKRGAQPAVKISGTPNTTTTKDTGPYDVNFQQHLTNNRVFPFLYYYRDGKAVPPPDNIDEIKDILERPRPSLSPSQFSESEFYEFQVTDTHAAKQAQVMARVIPIIKGKLEDPRCAAGQIPFRNLDNLTDGSLVPGNPDLYYGARPDHLQPKILDKISGQIVPSAQDDVPVAPNFFLHVKGPNGSLAVASRQACYDGALGARGIHSLQSYGLSEPHYDNKAYTLTSIYHGGCLNMYASHPIPPPKVGERPGFAMTQINTWCLTGSPGAFRQGAAAYRNGRDWAERQRDDAIRQANGTTEADAASLSDDSASSSHSDASVGETMVTSQATALGLHEPETSADELSLEVEELCSISSIIHIRRNLVLPTRGEATAKARADDSVHHRKEFHRYLIRQISSSSLSLPPLPPLLPTLLLPSPWPDLTTINRQKQRKKKNNSSFLNPGSSPSTFMVSAPGKVIVFGEHSVVYDKSAIAATISLRSYLHVTSSPSSSSNRTVTLDFPNINLAHQWSIDDLPWASFRRQGETKEKKPVTSLDPLLVAALQPHVVVCVSVDDAVRKVQHSALSAFLYLLLSLHDASSVPPACRFTLRSTIPIGAGLGSSASISVCLAAAILHQLGAIRPPSPDQTVAEARAQVERINDWAFVGEMCIHGNPSGVDNTVVSHGRAVLYRHGHGVRPLWNFPQLPLLLVDTRQEKSTAHEVAKVAALSNRHPDVVKSLLEAMDQVTNSADILLQSRAIQAPKDSPSTALTTATHQETIHLGDLMRINHGLLVSLGVSHPRIERVRDLVDHQGLGWTKLTGSGGGGCCIALKRPSLSEDDVSRLNRRLVDEDYRPLETTLAGDGVGILLLHPVDVDAFLAAETEDDVEALVGRDGVNGKGWKFWGIDG</sequence>
<keyword evidence="10" id="KW-0460">Magnesium</keyword>
<dbReference type="InterPro" id="IPR020568">
    <property type="entry name" value="Ribosomal_Su5_D2-typ_SF"/>
</dbReference>
<evidence type="ECO:0000256" key="10">
    <source>
        <dbReference type="ARBA" id="ARBA00022842"/>
    </source>
</evidence>
<keyword evidence="6" id="KW-0808">Transferase</keyword>
<evidence type="ECO:0000256" key="17">
    <source>
        <dbReference type="SAM" id="MobiDB-lite"/>
    </source>
</evidence>
<evidence type="ECO:0000256" key="13">
    <source>
        <dbReference type="ARBA" id="ARBA00023166"/>
    </source>
</evidence>
<dbReference type="PANTHER" id="PTHR43290:SF2">
    <property type="entry name" value="MEVALONATE KINASE"/>
    <property type="match status" value="1"/>
</dbReference>
<dbReference type="GO" id="GO:0004496">
    <property type="term" value="F:mevalonate kinase activity"/>
    <property type="evidence" value="ECO:0007669"/>
    <property type="project" value="UniProtKB-EC"/>
</dbReference>
<dbReference type="PROSITE" id="PS00627">
    <property type="entry name" value="GHMP_KINASES_ATP"/>
    <property type="match status" value="1"/>
</dbReference>
<evidence type="ECO:0000256" key="14">
    <source>
        <dbReference type="ARBA" id="ARBA00023221"/>
    </source>
</evidence>
<feature type="compositionally biased region" description="Low complexity" evidence="17">
    <location>
        <begin position="143"/>
        <end position="152"/>
    </location>
</feature>
<evidence type="ECO:0000256" key="4">
    <source>
        <dbReference type="ARBA" id="ARBA00022490"/>
    </source>
</evidence>
<dbReference type="InterPro" id="IPR014721">
    <property type="entry name" value="Ribsml_uS5_D2-typ_fold_subgr"/>
</dbReference>
<keyword evidence="21" id="KW-1185">Reference proteome</keyword>
<evidence type="ECO:0000256" key="16">
    <source>
        <dbReference type="ARBA" id="ARBA00029438"/>
    </source>
</evidence>
<evidence type="ECO:0000256" key="9">
    <source>
        <dbReference type="ARBA" id="ARBA00022840"/>
    </source>
</evidence>
<dbReference type="PANTHER" id="PTHR43290">
    <property type="entry name" value="MEVALONATE KINASE"/>
    <property type="match status" value="1"/>
</dbReference>
<comment type="caution">
    <text evidence="20">The sequence shown here is derived from an EMBL/GenBank/DDBJ whole genome shotgun (WGS) entry which is preliminary data.</text>
</comment>
<evidence type="ECO:0000256" key="12">
    <source>
        <dbReference type="ARBA" id="ARBA00023098"/>
    </source>
</evidence>
<evidence type="ECO:0000313" key="20">
    <source>
        <dbReference type="EMBL" id="RCI11367.1"/>
    </source>
</evidence>
<dbReference type="GO" id="GO:0006696">
    <property type="term" value="P:ergosterol biosynthetic process"/>
    <property type="evidence" value="ECO:0007669"/>
    <property type="project" value="TreeGrafter"/>
</dbReference>
<reference evidence="20 21" key="1">
    <citation type="journal article" date="2015" name="BMC Genomics">
        <title>Insights from the genome of Ophiocordyceps polyrhachis-furcata to pathogenicity and host specificity in insect fungi.</title>
        <authorList>
            <person name="Wichadakul D."/>
            <person name="Kobmoo N."/>
            <person name="Ingsriswang S."/>
            <person name="Tangphatsornruang S."/>
            <person name="Chantasingh D."/>
            <person name="Luangsa-ard J.J."/>
            <person name="Eurwilaichitr L."/>
        </authorList>
    </citation>
    <scope>NUCLEOTIDE SEQUENCE [LARGE SCALE GENOMIC DNA]</scope>
    <source>
        <strain evidence="20 21">BCC 54312</strain>
    </source>
</reference>
<dbReference type="Gene3D" id="3.30.70.890">
    <property type="entry name" value="GHMP kinase, C-terminal domain"/>
    <property type="match status" value="1"/>
</dbReference>
<dbReference type="InterPro" id="IPR036554">
    <property type="entry name" value="GHMP_kinase_C_sf"/>
</dbReference>